<proteinExistence type="evidence at transcript level"/>
<evidence type="ECO:0000256" key="3">
    <source>
        <dbReference type="PIRSR" id="PIRSR631098-50"/>
    </source>
</evidence>
<evidence type="ECO:0000256" key="2">
    <source>
        <dbReference type="ARBA" id="ARBA00022815"/>
    </source>
</evidence>
<dbReference type="GO" id="GO:0007623">
    <property type="term" value="P:circadian rhythm"/>
    <property type="evidence" value="ECO:0007669"/>
    <property type="project" value="TreeGrafter"/>
</dbReference>
<dbReference type="GO" id="GO:0005184">
    <property type="term" value="F:neuropeptide hormone activity"/>
    <property type="evidence" value="ECO:0007669"/>
    <property type="project" value="InterPro"/>
</dbReference>
<dbReference type="Gene3D" id="1.10.2010.10">
    <property type="entry name" value="Crustacean CHH/MIH/GIH neurohormone"/>
    <property type="match status" value="1"/>
</dbReference>
<feature type="signal peptide" evidence="5">
    <location>
        <begin position="1"/>
        <end position="27"/>
    </location>
</feature>
<dbReference type="InterPro" id="IPR031098">
    <property type="entry name" value="Crust_neurohorm"/>
</dbReference>
<dbReference type="AlphaFoldDB" id="H9CWU9"/>
<name>H9CWU9_SCYPA</name>
<feature type="disulfide bond" evidence="4">
    <location>
        <begin position="89"/>
        <end position="105"/>
    </location>
</feature>
<feature type="domain" description="Crustacean neurohormone H" evidence="6">
    <location>
        <begin position="28"/>
        <end position="64"/>
    </location>
</feature>
<comment type="similarity">
    <text evidence="1">Belongs to the arthropod CHH/MIH/GIH/VIH hormone family.</text>
</comment>
<evidence type="ECO:0000313" key="7">
    <source>
        <dbReference type="EMBL" id="AFD28273.1"/>
    </source>
</evidence>
<feature type="disulfide bond" evidence="4">
    <location>
        <begin position="73"/>
        <end position="109"/>
    </location>
</feature>
<evidence type="ECO:0000259" key="6">
    <source>
        <dbReference type="Pfam" id="PF03858"/>
    </source>
</evidence>
<dbReference type="EMBL" id="JQ421463">
    <property type="protein sequence ID" value="AFD28273.1"/>
    <property type="molecule type" value="mRNA"/>
</dbReference>
<dbReference type="PANTHER" id="PTHR35981:SF2">
    <property type="entry name" value="ION TRANSPORT PEPTIDE, ISOFORM C"/>
    <property type="match status" value="1"/>
</dbReference>
<keyword evidence="4" id="KW-1015">Disulfide bond</keyword>
<gene>
    <name evidence="7" type="primary">C2</name>
</gene>
<dbReference type="SUPFAM" id="SSF81778">
    <property type="entry name" value="Crustacean CHH/MIH/GIH neurohormone"/>
    <property type="match status" value="1"/>
</dbReference>
<sequence length="141" mass="15622">MSTFTSVIQMAVLVACIAMATLPHTQGRSADGFGRMGRLLASLKADSLGPVQDYGVEGAAHPLEKRQIFDSSCKGVYDRAIFSELEHVCNDCYNLYRTSRVASGCRSNCYSNVVIRQCMEDLLLMDNFEEIARKIQMVGKK</sequence>
<dbReference type="PRINTS" id="PR00548">
    <property type="entry name" value="HYPRGLYCEMC1"/>
</dbReference>
<evidence type="ECO:0000256" key="5">
    <source>
        <dbReference type="SAM" id="SignalP"/>
    </source>
</evidence>
<keyword evidence="2" id="KW-0027">Amidation</keyword>
<reference evidence="7" key="1">
    <citation type="submission" date="2012-01" db="EMBL/GenBank/DDBJ databases">
        <title>Cloning and expression of two structural variants of the crustacean hyperglycemic hormone family from the mud crab Scylla paramamosain.</title>
        <authorList>
            <person name="Zhang L."/>
            <person name="Shu M."/>
        </authorList>
    </citation>
    <scope>NUCLEOTIDE SEQUENCE</scope>
    <source>
        <tissue evidence="7">Eyestalk</tissue>
    </source>
</reference>
<dbReference type="InterPro" id="IPR035957">
    <property type="entry name" value="Crust_neurohorm_sf"/>
</dbReference>
<dbReference type="Pfam" id="PF01147">
    <property type="entry name" value="Crust_neurohorm"/>
    <property type="match status" value="1"/>
</dbReference>
<dbReference type="InterPro" id="IPR000346">
    <property type="entry name" value="Hyperglycemic1"/>
</dbReference>
<feature type="chain" id="PRO_5003618524" evidence="5">
    <location>
        <begin position="28"/>
        <end position="141"/>
    </location>
</feature>
<dbReference type="InterPro" id="IPR001166">
    <property type="entry name" value="Hyperglycemic"/>
</dbReference>
<dbReference type="InterPro" id="IPR005558">
    <property type="entry name" value="Crust_neurhormone_H"/>
</dbReference>
<keyword evidence="3" id="KW-0873">Pyrrolidone carboxylic acid</keyword>
<dbReference type="PANTHER" id="PTHR35981">
    <property type="entry name" value="ION TRANSPORT PEPTIDE, ISOFORM C"/>
    <property type="match status" value="1"/>
</dbReference>
<organism evidence="7">
    <name type="scientific">Scylla paramamosain</name>
    <name type="common">Mud crab</name>
    <dbReference type="NCBI Taxonomy" id="85552"/>
    <lineage>
        <taxon>Eukaryota</taxon>
        <taxon>Metazoa</taxon>
        <taxon>Ecdysozoa</taxon>
        <taxon>Arthropoda</taxon>
        <taxon>Crustacea</taxon>
        <taxon>Multicrustacea</taxon>
        <taxon>Malacostraca</taxon>
        <taxon>Eumalacostraca</taxon>
        <taxon>Eucarida</taxon>
        <taxon>Decapoda</taxon>
        <taxon>Pleocyemata</taxon>
        <taxon>Brachyura</taxon>
        <taxon>Eubrachyura</taxon>
        <taxon>Portunoidea</taxon>
        <taxon>Portunidae</taxon>
        <taxon>Portuninae</taxon>
        <taxon>Scylla</taxon>
    </lineage>
</organism>
<accession>H9CWU9</accession>
<dbReference type="GO" id="GO:0005576">
    <property type="term" value="C:extracellular region"/>
    <property type="evidence" value="ECO:0007669"/>
    <property type="project" value="InterPro"/>
</dbReference>
<feature type="disulfide bond" evidence="4">
    <location>
        <begin position="92"/>
        <end position="118"/>
    </location>
</feature>
<protein>
    <submittedName>
        <fullName evidence="7">CHH protein</fullName>
    </submittedName>
</protein>
<keyword evidence="5" id="KW-0732">Signal</keyword>
<dbReference type="Pfam" id="PF03858">
    <property type="entry name" value="Crust_neuro_H"/>
    <property type="match status" value="1"/>
</dbReference>
<dbReference type="PRINTS" id="PR00550">
    <property type="entry name" value="HYPRGLYCEMIC"/>
</dbReference>
<feature type="modified residue" description="Pyrrolidone carboxylic acid; partial" evidence="3">
    <location>
        <position position="67"/>
    </location>
</feature>
<evidence type="ECO:0000256" key="4">
    <source>
        <dbReference type="PIRSR" id="PIRSR631098-51"/>
    </source>
</evidence>
<evidence type="ECO:0000256" key="1">
    <source>
        <dbReference type="ARBA" id="ARBA00005447"/>
    </source>
</evidence>